<keyword evidence="2" id="KW-0479">Metal-binding</keyword>
<reference evidence="10" key="1">
    <citation type="submission" date="2013-12" db="EMBL/GenBank/DDBJ databases">
        <title>The complete genome sequence of Methanobacterium sp. BRM9.</title>
        <authorList>
            <consortium name="Pastoral Greenhouse Gas Research Consortium"/>
            <person name="Kelly W.J."/>
            <person name="Leahy S.C."/>
            <person name="Perry R."/>
            <person name="Li D."/>
            <person name="Altermann E."/>
            <person name="Lambie S.C."/>
            <person name="Attwood G.T."/>
        </authorList>
    </citation>
    <scope>NUCLEOTIDE SEQUENCE [LARGE SCALE GENOMIC DNA]</scope>
    <source>
        <strain evidence="10">BRM9</strain>
    </source>
</reference>
<evidence type="ECO:0000259" key="8">
    <source>
        <dbReference type="Pfam" id="PF04422"/>
    </source>
</evidence>
<dbReference type="PANTHER" id="PTHR31332">
    <property type="entry name" value="7-HYDROXYMETHYL CHLOROPHYLL A REDUCTASE, CHLOROPLASTIC"/>
    <property type="match status" value="1"/>
</dbReference>
<dbReference type="GO" id="GO:0050660">
    <property type="term" value="F:flavin adenine dinucleotide binding"/>
    <property type="evidence" value="ECO:0007669"/>
    <property type="project" value="InterPro"/>
</dbReference>
<dbReference type="OrthoDB" id="37898at2157"/>
<dbReference type="EMBL" id="LN734822">
    <property type="protein sequence ID" value="CEL25898.1"/>
    <property type="molecule type" value="Genomic_DNA"/>
</dbReference>
<evidence type="ECO:0000256" key="1">
    <source>
        <dbReference type="ARBA" id="ARBA00001974"/>
    </source>
</evidence>
<dbReference type="EMBL" id="CP006933">
    <property type="protein sequence ID" value="AIS33049.1"/>
    <property type="molecule type" value="Genomic_DNA"/>
</dbReference>
<evidence type="ECO:0000313" key="14">
    <source>
        <dbReference type="Proteomes" id="UP000062768"/>
    </source>
</evidence>
<dbReference type="RefSeq" id="WP_048085793.1">
    <property type="nucleotide sequence ID" value="NZ_CALCVY010000249.1"/>
</dbReference>
<dbReference type="InterPro" id="IPR017679">
    <property type="entry name" value="FrhB_archaea"/>
</dbReference>
<dbReference type="GO" id="GO:0051536">
    <property type="term" value="F:iron-sulfur cluster binding"/>
    <property type="evidence" value="ECO:0007669"/>
    <property type="project" value="UniProtKB-KW"/>
</dbReference>
<dbReference type="InterPro" id="IPR045220">
    <property type="entry name" value="FRHB/FDHB/HCAR-like"/>
</dbReference>
<keyword evidence="5" id="KW-0411">Iron-sulfur</keyword>
<evidence type="ECO:0000256" key="4">
    <source>
        <dbReference type="ARBA" id="ARBA00023004"/>
    </source>
</evidence>
<dbReference type="GeneID" id="82850255"/>
<dbReference type="InterPro" id="IPR007516">
    <property type="entry name" value="Co_F420_Hydgase/DH_bsu_N"/>
</dbReference>
<evidence type="ECO:0000256" key="7">
    <source>
        <dbReference type="NCBIfam" id="TIGR03289"/>
    </source>
</evidence>
<evidence type="ECO:0000313" key="10">
    <source>
        <dbReference type="EMBL" id="AIS33049.1"/>
    </source>
</evidence>
<comment type="cofactor">
    <cofactor evidence="1">
        <name>FAD</name>
        <dbReference type="ChEBI" id="CHEBI:57692"/>
    </cofactor>
</comment>
<reference evidence="12" key="3">
    <citation type="submission" date="2020-10" db="EMBL/GenBank/DDBJ databases">
        <title>Dehalococcoides mccartyi of a TCE/Cr reducing biochatode.</title>
        <authorList>
            <person name="Matturro B."/>
        </authorList>
    </citation>
    <scope>NUCLEOTIDE SEQUENCE</scope>
    <source>
        <strain evidence="12">Bin2</strain>
    </source>
</reference>
<dbReference type="Gene3D" id="3.10.450.750">
    <property type="match status" value="1"/>
</dbReference>
<keyword evidence="14" id="KW-1185">Reference proteome</keyword>
<gene>
    <name evidence="10" type="primary">frhB</name>
    <name evidence="10" type="ORF">BRM9_2249</name>
    <name evidence="12" type="ORF">ISP06_04625</name>
    <name evidence="11" type="ORF">MB9_2285</name>
</gene>
<evidence type="ECO:0000313" key="11">
    <source>
        <dbReference type="EMBL" id="CEL25898.1"/>
    </source>
</evidence>
<dbReference type="STRING" id="2162.BRM9_2249"/>
<keyword evidence="4" id="KW-0408">Iron</keyword>
<evidence type="ECO:0000256" key="3">
    <source>
        <dbReference type="ARBA" id="ARBA00023002"/>
    </source>
</evidence>
<dbReference type="Proteomes" id="UP000062768">
    <property type="component" value="Chromosome I"/>
</dbReference>
<keyword evidence="3 11" id="KW-0560">Oxidoreductase</keyword>
<feature type="domain" description="Coenzyme F420 hydrogenase/dehydrogenase beta subunit N-terminal" evidence="8">
    <location>
        <begin position="9"/>
        <end position="86"/>
    </location>
</feature>
<proteinExistence type="inferred from homology"/>
<dbReference type="GO" id="GO:0050454">
    <property type="term" value="F:coenzyme F420 hydrogenase activity"/>
    <property type="evidence" value="ECO:0007669"/>
    <property type="project" value="UniProtKB-EC"/>
</dbReference>
<evidence type="ECO:0000256" key="2">
    <source>
        <dbReference type="ARBA" id="ARBA00022723"/>
    </source>
</evidence>
<dbReference type="EMBL" id="JADIIL010000017">
    <property type="protein sequence ID" value="MBF4474742.1"/>
    <property type="molecule type" value="Genomic_DNA"/>
</dbReference>
<dbReference type="Pfam" id="PF04432">
    <property type="entry name" value="FrhB_FdhB_C"/>
    <property type="match status" value="1"/>
</dbReference>
<dbReference type="NCBIfam" id="TIGR03289">
    <property type="entry name" value="frhB"/>
    <property type="match status" value="1"/>
</dbReference>
<organism evidence="10 13">
    <name type="scientific">Methanobacterium formicicum</name>
    <dbReference type="NCBI Taxonomy" id="2162"/>
    <lineage>
        <taxon>Archaea</taxon>
        <taxon>Methanobacteriati</taxon>
        <taxon>Methanobacteriota</taxon>
        <taxon>Methanomada group</taxon>
        <taxon>Methanobacteria</taxon>
        <taxon>Methanobacteriales</taxon>
        <taxon>Methanobacteriaceae</taxon>
        <taxon>Methanobacterium</taxon>
    </lineage>
</organism>
<dbReference type="Proteomes" id="UP000606900">
    <property type="component" value="Unassembled WGS sequence"/>
</dbReference>
<name>A0A089ZVU6_METFO</name>
<evidence type="ECO:0000256" key="6">
    <source>
        <dbReference type="ARBA" id="ARBA00038369"/>
    </source>
</evidence>
<protein>
    <recommendedName>
        <fullName evidence="7">Coenzyme F420 hydrogenase subunit beta</fullName>
        <ecNumber evidence="7">1.12.98.1</ecNumber>
    </recommendedName>
</protein>
<dbReference type="Pfam" id="PF04422">
    <property type="entry name" value="FrhB_FdhB_N"/>
    <property type="match status" value="1"/>
</dbReference>
<evidence type="ECO:0000313" key="13">
    <source>
        <dbReference type="Proteomes" id="UP000029661"/>
    </source>
</evidence>
<dbReference type="NCBIfam" id="NF006807">
    <property type="entry name" value="PRK09325.1"/>
    <property type="match status" value="1"/>
</dbReference>
<dbReference type="PANTHER" id="PTHR31332:SF6">
    <property type="entry name" value="FORMATE DEHYDROGENASE SUBUNIT BETA"/>
    <property type="match status" value="1"/>
</dbReference>
<evidence type="ECO:0000313" key="12">
    <source>
        <dbReference type="EMBL" id="MBF4474742.1"/>
    </source>
</evidence>
<dbReference type="PATRIC" id="fig|2162.10.peg.2357"/>
<dbReference type="GO" id="GO:0052592">
    <property type="term" value="F:oxidoreductase activity, acting on CH or CH2 groups, with an iron-sulfur protein as acceptor"/>
    <property type="evidence" value="ECO:0007669"/>
    <property type="project" value="TreeGrafter"/>
</dbReference>
<dbReference type="AlphaFoldDB" id="A0A089ZVU6"/>
<accession>A0A089ZVU6</accession>
<evidence type="ECO:0000256" key="5">
    <source>
        <dbReference type="ARBA" id="ARBA00023014"/>
    </source>
</evidence>
<sequence length="294" mass="32047">MVLGTYKEVVAARSTDKQIQKLAQDGGIVSGLFCYALDEKLIDGAVVAGPSDVMWKPEPMVAMSSDEILAAAGTKYTFSPNVWMLKKAVRQYGLEKVGTVAIPCQSMGIRKMQSYPFGVRFLADKIALMLGIFCMENFPYESLRTFISEKAGVDFDLVEKMDIGKGKFWIETADQTLSIPLKETHGYEQNGCKVCLDYVAELADVSTGSVGTPDGWSTVFVRTDAGETVFKQAVEAGVIETKPMDDVKPGLGLLEKLATDKKTKAMKVIDERKAMGLPVPFKGSAEKEDPLANV</sequence>
<dbReference type="EC" id="1.12.98.1" evidence="7"/>
<dbReference type="KEGG" id="mfc:BRM9_2249"/>
<dbReference type="Proteomes" id="UP000029661">
    <property type="component" value="Chromosome"/>
</dbReference>
<evidence type="ECO:0000259" key="9">
    <source>
        <dbReference type="Pfam" id="PF04432"/>
    </source>
</evidence>
<feature type="domain" description="Coenzyme F420 hydrogenase/dehydrogenase beta subunit C-terminal" evidence="9">
    <location>
        <begin position="95"/>
        <end position="246"/>
    </location>
</feature>
<reference evidence="11" key="2">
    <citation type="submission" date="2014-09" db="EMBL/GenBank/DDBJ databases">
        <authorList>
            <person name="Bishop-Lilly K.A."/>
            <person name="Broomall S.M."/>
            <person name="Chain P.S."/>
            <person name="Chertkov O."/>
            <person name="Coyne S.R."/>
            <person name="Daligault H.E."/>
            <person name="Davenport K.W."/>
            <person name="Erkkila T."/>
            <person name="Frey K.G."/>
            <person name="Gibbons H.S."/>
            <person name="Gu W."/>
            <person name="Jaissle J."/>
            <person name="Johnson S.L."/>
            <person name="Koroleva G.I."/>
            <person name="Ladner J.T."/>
            <person name="Lo C.-C."/>
            <person name="Minogue T.D."/>
            <person name="Munk C."/>
            <person name="Palacios G.F."/>
            <person name="Redden C.L."/>
            <person name="Rosenzweig C.N."/>
            <person name="Scholz M.B."/>
            <person name="Teshima H."/>
            <person name="Xu Y."/>
        </authorList>
    </citation>
    <scope>NUCLEOTIDE SEQUENCE</scope>
    <source>
        <strain evidence="11">Mb9</strain>
    </source>
</reference>
<dbReference type="InterPro" id="IPR007525">
    <property type="entry name" value="FrhB_FdhB_C"/>
</dbReference>
<dbReference type="GO" id="GO:0016151">
    <property type="term" value="F:nickel cation binding"/>
    <property type="evidence" value="ECO:0007669"/>
    <property type="project" value="InterPro"/>
</dbReference>
<comment type="similarity">
    <text evidence="6">Belongs to the FrhB family.</text>
</comment>